<name>A0A8H6KET3_9PEZI</name>
<dbReference type="Proteomes" id="UP000654918">
    <property type="component" value="Unassembled WGS sequence"/>
</dbReference>
<proteinExistence type="predicted"/>
<organism evidence="1 2">
    <name type="scientific">Colletotrichum plurivorum</name>
    <dbReference type="NCBI Taxonomy" id="2175906"/>
    <lineage>
        <taxon>Eukaryota</taxon>
        <taxon>Fungi</taxon>
        <taxon>Dikarya</taxon>
        <taxon>Ascomycota</taxon>
        <taxon>Pezizomycotina</taxon>
        <taxon>Sordariomycetes</taxon>
        <taxon>Hypocreomycetidae</taxon>
        <taxon>Glomerellales</taxon>
        <taxon>Glomerellaceae</taxon>
        <taxon>Colletotrichum</taxon>
        <taxon>Colletotrichum orchidearum species complex</taxon>
    </lineage>
</organism>
<reference evidence="1" key="1">
    <citation type="journal article" date="2020" name="Phytopathology">
        <title>Genome Sequence Resources of Colletotrichum truncatum, C. plurivorum, C. musicola, and C. sojae: Four Species Pathogenic to Soybean (Glycine max).</title>
        <authorList>
            <person name="Rogerio F."/>
            <person name="Boufleur T.R."/>
            <person name="Ciampi-Guillardi M."/>
            <person name="Sukno S.A."/>
            <person name="Thon M.R."/>
            <person name="Massola Junior N.S."/>
            <person name="Baroncelli R."/>
        </authorList>
    </citation>
    <scope>NUCLEOTIDE SEQUENCE</scope>
    <source>
        <strain evidence="1">LFN00145</strain>
    </source>
</reference>
<gene>
    <name evidence="1" type="ORF">CPLU01_07668</name>
</gene>
<sequence length="108" mass="11828">MPLPPVALSLVSVSPQTAGALAVLSMSQSSPSRQRAPGYHLSFLTPRRIRYHLVRGRPLDVLELHQTETRAESWLVAAVGGVHYGFFGGVPEPREAEALQPLLLCLFR</sequence>
<comment type="caution">
    <text evidence="1">The sequence shown here is derived from an EMBL/GenBank/DDBJ whole genome shotgun (WGS) entry which is preliminary data.</text>
</comment>
<keyword evidence="2" id="KW-1185">Reference proteome</keyword>
<evidence type="ECO:0000313" key="2">
    <source>
        <dbReference type="Proteomes" id="UP000654918"/>
    </source>
</evidence>
<accession>A0A8H6KET3</accession>
<protein>
    <submittedName>
        <fullName evidence="1">Uncharacterized protein</fullName>
    </submittedName>
</protein>
<evidence type="ECO:0000313" key="1">
    <source>
        <dbReference type="EMBL" id="KAF6829948.1"/>
    </source>
</evidence>
<dbReference type="EMBL" id="WIGO01000101">
    <property type="protein sequence ID" value="KAF6829948.1"/>
    <property type="molecule type" value="Genomic_DNA"/>
</dbReference>
<dbReference type="AlphaFoldDB" id="A0A8H6KET3"/>